<reference evidence="2" key="1">
    <citation type="submission" date="2020-02" db="EMBL/GenBank/DDBJ databases">
        <authorList>
            <person name="Meier V. D."/>
        </authorList>
    </citation>
    <scope>NUCLEOTIDE SEQUENCE</scope>
    <source>
        <strain evidence="2">AVDCRST_MAG57</strain>
    </source>
</reference>
<name>A0A6J4JBV7_9ACTN</name>
<feature type="non-terminal residue" evidence="2">
    <location>
        <position position="1"/>
    </location>
</feature>
<evidence type="ECO:0000313" key="2">
    <source>
        <dbReference type="EMBL" id="CAA9273312.1"/>
    </source>
</evidence>
<protein>
    <submittedName>
        <fullName evidence="2">Uncharacterized protein</fullName>
    </submittedName>
</protein>
<gene>
    <name evidence="2" type="ORF">AVDCRST_MAG57-3276</name>
</gene>
<dbReference type="EMBL" id="CADCTI010000271">
    <property type="protein sequence ID" value="CAA9273312.1"/>
    <property type="molecule type" value="Genomic_DNA"/>
</dbReference>
<dbReference type="AlphaFoldDB" id="A0A6J4JBV7"/>
<feature type="region of interest" description="Disordered" evidence="1">
    <location>
        <begin position="12"/>
        <end position="47"/>
    </location>
</feature>
<feature type="compositionally biased region" description="Low complexity" evidence="1">
    <location>
        <begin position="12"/>
        <end position="30"/>
    </location>
</feature>
<evidence type="ECO:0000256" key="1">
    <source>
        <dbReference type="SAM" id="MobiDB-lite"/>
    </source>
</evidence>
<organism evidence="2">
    <name type="scientific">uncultured Blastococcus sp</name>
    <dbReference type="NCBI Taxonomy" id="217144"/>
    <lineage>
        <taxon>Bacteria</taxon>
        <taxon>Bacillati</taxon>
        <taxon>Actinomycetota</taxon>
        <taxon>Actinomycetes</taxon>
        <taxon>Geodermatophilales</taxon>
        <taxon>Geodermatophilaceae</taxon>
        <taxon>Blastococcus</taxon>
        <taxon>environmental samples</taxon>
    </lineage>
</organism>
<proteinExistence type="predicted"/>
<accession>A0A6J4JBV7</accession>
<sequence length="47" mass="4793">VLRATADALHAFAAAPEAPQPARAPSAAAEEPAHTDPPPVVQRIEIA</sequence>